<dbReference type="InterPro" id="IPR024529">
    <property type="entry name" value="ECF_trnsprt_substrate-spec"/>
</dbReference>
<keyword evidence="4 8" id="KW-1003">Cell membrane</keyword>
<dbReference type="RefSeq" id="WP_242864136.1">
    <property type="nucleotide sequence ID" value="NZ_LRVM01000001.1"/>
</dbReference>
<dbReference type="Gene3D" id="1.10.1760.20">
    <property type="match status" value="1"/>
</dbReference>
<comment type="caution">
    <text evidence="10">The sequence shown here is derived from an EMBL/GenBank/DDBJ whole genome shotgun (WGS) entry which is preliminary data.</text>
</comment>
<dbReference type="Pfam" id="PF12822">
    <property type="entry name" value="ECF_trnsprt"/>
    <property type="match status" value="1"/>
</dbReference>
<dbReference type="GO" id="GO:0005886">
    <property type="term" value="C:plasma membrane"/>
    <property type="evidence" value="ECO:0007669"/>
    <property type="project" value="UniProtKB-SubCell"/>
</dbReference>
<evidence type="ECO:0000256" key="7">
    <source>
        <dbReference type="ARBA" id="ARBA00023136"/>
    </source>
</evidence>
<comment type="similarity">
    <text evidence="2 8">Belongs to the prokaryotic riboflavin transporter (P-RFT) (TC 2.A.87) family.</text>
</comment>
<feature type="transmembrane region" description="Helical" evidence="9">
    <location>
        <begin position="57"/>
        <end position="81"/>
    </location>
</feature>
<protein>
    <recommendedName>
        <fullName evidence="8">Riboflavin transporter</fullName>
    </recommendedName>
</protein>
<evidence type="ECO:0000256" key="8">
    <source>
        <dbReference type="PIRNR" id="PIRNR037778"/>
    </source>
</evidence>
<organism evidence="10 11">
    <name type="scientific">Anaerotignum neopropionicum</name>
    <dbReference type="NCBI Taxonomy" id="36847"/>
    <lineage>
        <taxon>Bacteria</taxon>
        <taxon>Bacillati</taxon>
        <taxon>Bacillota</taxon>
        <taxon>Clostridia</taxon>
        <taxon>Lachnospirales</taxon>
        <taxon>Anaerotignaceae</taxon>
        <taxon>Anaerotignum</taxon>
    </lineage>
</organism>
<proteinExistence type="inferred from homology"/>
<keyword evidence="7 8" id="KW-0472">Membrane</keyword>
<evidence type="ECO:0000313" key="10">
    <source>
        <dbReference type="EMBL" id="KXL54090.1"/>
    </source>
</evidence>
<reference evidence="10 11" key="1">
    <citation type="submission" date="2016-01" db="EMBL/GenBank/DDBJ databases">
        <title>Genome sequence of Clostridium neopropionicum X4, DSM-3847.</title>
        <authorList>
            <person name="Poehlein A."/>
            <person name="Beck M.H."/>
            <person name="Bengelsdorf F.R."/>
            <person name="Daniel R."/>
            <person name="Duerre P."/>
        </authorList>
    </citation>
    <scope>NUCLEOTIDE SEQUENCE [LARGE SCALE GENOMIC DNA]</scope>
    <source>
        <strain evidence="10 11">DSM-3847</strain>
    </source>
</reference>
<accession>A0A136WI84</accession>
<name>A0A136WI84_9FIRM</name>
<keyword evidence="3 8" id="KW-0813">Transport</keyword>
<feature type="transmembrane region" description="Helical" evidence="9">
    <location>
        <begin position="156"/>
        <end position="183"/>
    </location>
</feature>
<evidence type="ECO:0000256" key="5">
    <source>
        <dbReference type="ARBA" id="ARBA00022692"/>
    </source>
</evidence>
<feature type="transmembrane region" description="Helical" evidence="9">
    <location>
        <begin position="122"/>
        <end position="144"/>
    </location>
</feature>
<keyword evidence="11" id="KW-1185">Reference proteome</keyword>
<feature type="transmembrane region" description="Helical" evidence="9">
    <location>
        <begin position="20"/>
        <end position="50"/>
    </location>
</feature>
<evidence type="ECO:0000256" key="4">
    <source>
        <dbReference type="ARBA" id="ARBA00022475"/>
    </source>
</evidence>
<evidence type="ECO:0000256" key="6">
    <source>
        <dbReference type="ARBA" id="ARBA00022989"/>
    </source>
</evidence>
<dbReference type="GO" id="GO:0032217">
    <property type="term" value="F:riboflavin transmembrane transporter activity"/>
    <property type="evidence" value="ECO:0007669"/>
    <property type="project" value="UniProtKB-UniRule"/>
</dbReference>
<dbReference type="STRING" id="36847.CLNEO_01860"/>
<dbReference type="Proteomes" id="UP000070539">
    <property type="component" value="Unassembled WGS sequence"/>
</dbReference>
<comment type="subcellular location">
    <subcellularLocation>
        <location evidence="1">Cell membrane</location>
        <topology evidence="1">Multi-pass membrane protein</topology>
    </subcellularLocation>
</comment>
<evidence type="ECO:0000256" key="2">
    <source>
        <dbReference type="ARBA" id="ARBA00005540"/>
    </source>
</evidence>
<dbReference type="PANTHER" id="PTHR38438:SF1">
    <property type="entry name" value="RIBOFLAVIN TRANSPORTER RIBU"/>
    <property type="match status" value="1"/>
</dbReference>
<dbReference type="PATRIC" id="fig|36847.3.peg.233"/>
<comment type="function">
    <text evidence="8">Probably a riboflavin-binding protein that interacts with the energy-coupling factor (ECF) ABC-transporter complex.</text>
</comment>
<keyword evidence="5 9" id="KW-0812">Transmembrane</keyword>
<dbReference type="PANTHER" id="PTHR38438">
    <property type="entry name" value="RIBOFLAVIN TRANSPORTER RIBU"/>
    <property type="match status" value="1"/>
</dbReference>
<gene>
    <name evidence="10" type="primary">ribU</name>
    <name evidence="10" type="ORF">CLNEO_01860</name>
</gene>
<evidence type="ECO:0000256" key="3">
    <source>
        <dbReference type="ARBA" id="ARBA00022448"/>
    </source>
</evidence>
<evidence type="ECO:0000256" key="9">
    <source>
        <dbReference type="SAM" id="Phobius"/>
    </source>
</evidence>
<dbReference type="EMBL" id="LRVM01000001">
    <property type="protein sequence ID" value="KXL54090.1"/>
    <property type="molecule type" value="Genomic_DNA"/>
</dbReference>
<dbReference type="PIRSF" id="PIRSF037778">
    <property type="entry name" value="UCP037778_transp_RibU"/>
    <property type="match status" value="1"/>
</dbReference>
<dbReference type="AlphaFoldDB" id="A0A136WI84"/>
<evidence type="ECO:0000256" key="1">
    <source>
        <dbReference type="ARBA" id="ARBA00004651"/>
    </source>
</evidence>
<dbReference type="InterPro" id="IPR025720">
    <property type="entry name" value="RibU"/>
</dbReference>
<keyword evidence="6 9" id="KW-1133">Transmembrane helix</keyword>
<evidence type="ECO:0000313" key="11">
    <source>
        <dbReference type="Proteomes" id="UP000070539"/>
    </source>
</evidence>
<sequence>MENISTKVTMTGDKKKMSTRIMVSLAMLAAISVVLVAVIHFPLIPAAAFLEYDPADIPILIGAFAFGPVAGLLLAIVVSVIQGITVSAASGPIGIVMHIFATGACAFVAGSIYKRNKTRKNAVIALIAGALVQTVAMVIMNMIFTPLFMNVPLEKVIGMLVPIIIPFNLLKAGINCTMTFFLYKSISHLIKGNA</sequence>